<sequence>MPFPVVLVAVAAGTTAVSFIGNKIIESQAKKRIGEIAGQHDEEYAKHRAVADSTSEGLRKLGECQQSALDAVMPRIQAFAERNERQLRMRGRQIVEDGEAPERREIDATPEVSVPGDVATAMAGIASAAAGNGLSVAAYTTVAKVATSSTGTAINALSGAAARNATLAAIGGGAKAAGGGGIAAGAFRLNIITAVPAVALSVGLMIKSKSDADKAVAKYDADVKTAIATYHHQNELLHGVDERVGEMQGVLADLVRCAGETLDSLEQAESEPGGFDLDSDDHAHRLQAALHVVKGVGEVSAAPVVNEDLTLDPDGGFLVIKYRDYEPEHANA</sequence>
<dbReference type="OrthoDB" id="3357006at2"/>
<organism evidence="1 2">
    <name type="scientific">Micromonospora humi</name>
    <dbReference type="NCBI Taxonomy" id="745366"/>
    <lineage>
        <taxon>Bacteria</taxon>
        <taxon>Bacillati</taxon>
        <taxon>Actinomycetota</taxon>
        <taxon>Actinomycetes</taxon>
        <taxon>Micromonosporales</taxon>
        <taxon>Micromonosporaceae</taxon>
        <taxon>Micromonospora</taxon>
    </lineage>
</organism>
<dbReference type="AlphaFoldDB" id="A0A1C5GML0"/>
<dbReference type="RefSeq" id="WP_091055815.1">
    <property type="nucleotide sequence ID" value="NZ_FMDM01000001.1"/>
</dbReference>
<reference evidence="2" key="1">
    <citation type="submission" date="2016-06" db="EMBL/GenBank/DDBJ databases">
        <authorList>
            <person name="Varghese N."/>
            <person name="Submissions Spin"/>
        </authorList>
    </citation>
    <scope>NUCLEOTIDE SEQUENCE [LARGE SCALE GENOMIC DNA]</scope>
    <source>
        <strain evidence="2">DSM 45647</strain>
    </source>
</reference>
<evidence type="ECO:0000313" key="2">
    <source>
        <dbReference type="Proteomes" id="UP000199360"/>
    </source>
</evidence>
<proteinExistence type="predicted"/>
<dbReference type="Proteomes" id="UP000199360">
    <property type="component" value="Unassembled WGS sequence"/>
</dbReference>
<name>A0A1C5GML0_9ACTN</name>
<evidence type="ECO:0000313" key="1">
    <source>
        <dbReference type="EMBL" id="SCG34797.1"/>
    </source>
</evidence>
<protein>
    <submittedName>
        <fullName evidence="1">Uncharacterized protein</fullName>
    </submittedName>
</protein>
<accession>A0A1C5GML0</accession>
<gene>
    <name evidence="1" type="ORF">GA0070213_101279</name>
</gene>
<dbReference type="EMBL" id="FMDM01000001">
    <property type="protein sequence ID" value="SCG34797.1"/>
    <property type="molecule type" value="Genomic_DNA"/>
</dbReference>
<dbReference type="STRING" id="745366.GA0070213_101279"/>
<keyword evidence="2" id="KW-1185">Reference proteome</keyword>